<dbReference type="GO" id="GO:0030623">
    <property type="term" value="F:U5 snRNA binding"/>
    <property type="evidence" value="ECO:0007669"/>
    <property type="project" value="InterPro"/>
</dbReference>
<dbReference type="STRING" id="148818.A0A4Q9KV61"/>
<feature type="non-terminal residue" evidence="4">
    <location>
        <position position="1"/>
    </location>
</feature>
<gene>
    <name evidence="4" type="ORF">CWI36_2252p0010</name>
</gene>
<dbReference type="EMBL" id="PITI01002252">
    <property type="protein sequence ID" value="TBT98743.1"/>
    <property type="molecule type" value="Genomic_DNA"/>
</dbReference>
<dbReference type="GO" id="GO:0000244">
    <property type="term" value="P:spliceosomal tri-snRNP complex assembly"/>
    <property type="evidence" value="ECO:0007669"/>
    <property type="project" value="TreeGrafter"/>
</dbReference>
<evidence type="ECO:0000259" key="3">
    <source>
        <dbReference type="Pfam" id="PF10598"/>
    </source>
</evidence>
<dbReference type="GO" id="GO:0097157">
    <property type="term" value="F:pre-mRNA intronic binding"/>
    <property type="evidence" value="ECO:0007669"/>
    <property type="project" value="TreeGrafter"/>
</dbReference>
<dbReference type="GO" id="GO:0030620">
    <property type="term" value="F:U2 snRNA binding"/>
    <property type="evidence" value="ECO:0007669"/>
    <property type="project" value="TreeGrafter"/>
</dbReference>
<dbReference type="Gene3D" id="3.30.43.40">
    <property type="entry name" value="Pre-mRNA-processing-splicing factor 8, U5-snRNA-binding domain"/>
    <property type="match status" value="1"/>
</dbReference>
<dbReference type="InterPro" id="IPR019582">
    <property type="entry name" value="RRM_spliceosomal_PrP8"/>
</dbReference>
<dbReference type="GO" id="GO:0017070">
    <property type="term" value="F:U6 snRNA binding"/>
    <property type="evidence" value="ECO:0007669"/>
    <property type="project" value="TreeGrafter"/>
</dbReference>
<keyword evidence="5" id="KW-1185">Reference proteome</keyword>
<dbReference type="InterPro" id="IPR042516">
    <property type="entry name" value="Prp8_U5-snRNA-bd_sf"/>
</dbReference>
<feature type="non-terminal residue" evidence="4">
    <location>
        <position position="738"/>
    </location>
</feature>
<feature type="domain" description="Pre-mRNA-processing-splicing factor 8 U5-snRNA-binding" evidence="2">
    <location>
        <begin position="582"/>
        <end position="674"/>
    </location>
</feature>
<feature type="region of interest" description="Disordered" evidence="1">
    <location>
        <begin position="235"/>
        <end position="279"/>
    </location>
</feature>
<proteinExistence type="predicted"/>
<dbReference type="VEuPathDB" id="MicrosporidiaDB:CWI36_2252p0010"/>
<protein>
    <submittedName>
        <fullName evidence="4">PrP8 U5-snRNA-binding domain-containing protein</fullName>
    </submittedName>
</protein>
<evidence type="ECO:0000259" key="2">
    <source>
        <dbReference type="Pfam" id="PF10597"/>
    </source>
</evidence>
<feature type="compositionally biased region" description="Basic and acidic residues" evidence="1">
    <location>
        <begin position="242"/>
        <end position="259"/>
    </location>
</feature>
<feature type="domain" description="RNA recognition motif spliceosomal PrP8" evidence="3">
    <location>
        <begin position="96"/>
        <end position="171"/>
    </location>
</feature>
<evidence type="ECO:0000313" key="4">
    <source>
        <dbReference type="EMBL" id="TBT98743.1"/>
    </source>
</evidence>
<name>A0A4Q9KV61_9MICR</name>
<evidence type="ECO:0000256" key="1">
    <source>
        <dbReference type="SAM" id="MobiDB-lite"/>
    </source>
</evidence>
<dbReference type="PANTHER" id="PTHR11140">
    <property type="entry name" value="PRE-MRNA SPLICING FACTOR PRP8"/>
    <property type="match status" value="1"/>
</dbReference>
<dbReference type="Pfam" id="PF10598">
    <property type="entry name" value="RRM_4"/>
    <property type="match status" value="1"/>
</dbReference>
<dbReference type="InterPro" id="IPR019581">
    <property type="entry name" value="Prp8_U5-snRNA-bd"/>
</dbReference>
<dbReference type="GO" id="GO:0005682">
    <property type="term" value="C:U5 snRNP"/>
    <property type="evidence" value="ECO:0007669"/>
    <property type="project" value="TreeGrafter"/>
</dbReference>
<dbReference type="VEuPathDB" id="MicrosporidiaDB:CWI39_2646p0010"/>
<dbReference type="GO" id="GO:0030619">
    <property type="term" value="F:U1 snRNA binding"/>
    <property type="evidence" value="ECO:0007669"/>
    <property type="project" value="TreeGrafter"/>
</dbReference>
<reference evidence="4 5" key="1">
    <citation type="submission" date="2017-12" db="EMBL/GenBank/DDBJ databases">
        <authorList>
            <person name="Pombert J.-F."/>
            <person name="Haag K.L."/>
            <person name="Ebert D."/>
        </authorList>
    </citation>
    <scope>NUCLEOTIDE SEQUENCE [LARGE SCALE GENOMIC DNA]</scope>
    <source>
        <strain evidence="4">BE-OM-2</strain>
    </source>
</reference>
<organism evidence="4 5">
    <name type="scientific">Hamiltosporidium magnivora</name>
    <dbReference type="NCBI Taxonomy" id="148818"/>
    <lineage>
        <taxon>Eukaryota</taxon>
        <taxon>Fungi</taxon>
        <taxon>Fungi incertae sedis</taxon>
        <taxon>Microsporidia</taxon>
        <taxon>Dubosqiidae</taxon>
        <taxon>Hamiltosporidium</taxon>
    </lineage>
</organism>
<comment type="caution">
    <text evidence="4">The sequence shown here is derived from an EMBL/GenBank/DDBJ whole genome shotgun (WGS) entry which is preliminary data.</text>
</comment>
<dbReference type="Pfam" id="PF10597">
    <property type="entry name" value="U5_2-snRNA_bdg"/>
    <property type="match status" value="1"/>
</dbReference>
<dbReference type="InterPro" id="IPR027652">
    <property type="entry name" value="PRP8"/>
</dbReference>
<accession>A0A4Q9KV61</accession>
<sequence>CINSECINNLSRDESINNLSTDKCINSECINNLSRDESINNLSTDKCINSECINTNDNTNNNTTNTNTNTNNTNNNNNTTNNYILVTSTVSNLYKNIDLTLLYKLLLLIIDETLCDYIISRLRCTLIYKDIKVGVNYGVIKGIPFSCYICCYYSVIVDIMLIGIEGVNSMCKDRGVSNRGSVVGGVSNRECMLEGVSNTSGLEGVGNTSGLEGVNNRECMLEGVNSMCKDRGVSNTSGVEGVGKRDSKLEGVGRRDSKLEGVSNTSGLEGVSNRDINEGVSNTLDKQQGVSNNTNSYHPLYNNTNSYHPLNNSTTYNPLYNNTNSYHPLNNSTTYHPLNNYTNSYHPLSTTNNNTNNNTIAHYLRYLDTSYILLRLSDNNIIDLLSNLKIRRRIFKNKYNKEYIIKDKILTALYMEYSSRVLSSVCSIKSKDFSVSKGESLYFSMGGFNCKIVRGDSNKDMLEGDNDKGSRLGNIKGVSNKSKGLEGVSNMSIRVEEVSNTTSNQHPLNTNTYNQHPLNPNNINTYNQHPVNTNTYNQHPLNPNNINPNNPLNPNNPNNINNNTVILPSGNTLVLTVSTSSINLLKLQVNRLCIRSIGSTFIKTISKWNKILISFLCYYREAVTCIDIINKLENKIKSVIKKGINSKMPNRFPPVIFYSPLYCGGLNMYSCSGCGVNILKYINSWNKEIKEGEEAYKEMEGIISRSVKGYNDIGYVGGYSKREIVGGYNEREMVGGVS</sequence>
<dbReference type="PANTHER" id="PTHR11140:SF0">
    <property type="entry name" value="PRE-MRNA-PROCESSING-SPLICING FACTOR 8"/>
    <property type="match status" value="1"/>
</dbReference>
<dbReference type="Proteomes" id="UP000291404">
    <property type="component" value="Unassembled WGS sequence"/>
</dbReference>
<dbReference type="GO" id="GO:0071013">
    <property type="term" value="C:catalytic step 2 spliceosome"/>
    <property type="evidence" value="ECO:0007669"/>
    <property type="project" value="TreeGrafter"/>
</dbReference>
<evidence type="ECO:0000313" key="5">
    <source>
        <dbReference type="Proteomes" id="UP000291404"/>
    </source>
</evidence>
<dbReference type="AlphaFoldDB" id="A0A4Q9KV61"/>